<dbReference type="RefSeq" id="WP_256394739.1">
    <property type="nucleotide sequence ID" value="NZ_JANHDJ010000001.1"/>
</dbReference>
<dbReference type="GO" id="GO:0046872">
    <property type="term" value="F:metal ion binding"/>
    <property type="evidence" value="ECO:0007669"/>
    <property type="project" value="UniProtKB-KW"/>
</dbReference>
<dbReference type="PANTHER" id="PTHR40261">
    <property type="match status" value="1"/>
</dbReference>
<dbReference type="PANTHER" id="PTHR40261:SF1">
    <property type="entry name" value="RIESKE DOMAIN-CONTAINING PROTEIN"/>
    <property type="match status" value="1"/>
</dbReference>
<keyword evidence="2" id="KW-0479">Metal-binding</keyword>
<accession>A0ABD6D5P6</accession>
<dbReference type="Pfam" id="PF00355">
    <property type="entry name" value="Rieske"/>
    <property type="match status" value="1"/>
</dbReference>
<comment type="caution">
    <text evidence="6">The sequence shown here is derived from an EMBL/GenBank/DDBJ whole genome shotgun (WGS) entry which is preliminary data.</text>
</comment>
<feature type="domain" description="Rieske" evidence="5">
    <location>
        <begin position="33"/>
        <end position="112"/>
    </location>
</feature>
<evidence type="ECO:0000256" key="3">
    <source>
        <dbReference type="ARBA" id="ARBA00023004"/>
    </source>
</evidence>
<reference evidence="6 7" key="1">
    <citation type="journal article" date="2019" name="Int. J. Syst. Evol. Microbiol.">
        <title>The Global Catalogue of Microorganisms (GCM) 10K type strain sequencing project: providing services to taxonomists for standard genome sequencing and annotation.</title>
        <authorList>
            <consortium name="The Broad Institute Genomics Platform"/>
            <consortium name="The Broad Institute Genome Sequencing Center for Infectious Disease"/>
            <person name="Wu L."/>
            <person name="Ma J."/>
        </authorList>
    </citation>
    <scope>NUCLEOTIDE SEQUENCE [LARGE SCALE GENOMIC DNA]</scope>
    <source>
        <strain evidence="6 7">CGMCC 1.10593</strain>
    </source>
</reference>
<keyword evidence="4" id="KW-0411">Iron-sulfur</keyword>
<dbReference type="Proteomes" id="UP001597052">
    <property type="component" value="Unassembled WGS sequence"/>
</dbReference>
<organism evidence="6 7">
    <name type="scientific">Halohasta litorea</name>
    <dbReference type="NCBI Taxonomy" id="869891"/>
    <lineage>
        <taxon>Archaea</taxon>
        <taxon>Methanobacteriati</taxon>
        <taxon>Methanobacteriota</taxon>
        <taxon>Stenosarchaea group</taxon>
        <taxon>Halobacteria</taxon>
        <taxon>Halobacteriales</taxon>
        <taxon>Haloferacaceae</taxon>
        <taxon>Halohasta</taxon>
    </lineage>
</organism>
<dbReference type="InterPro" id="IPR017941">
    <property type="entry name" value="Rieske_2Fe-2S"/>
</dbReference>
<name>A0ABD6D5P6_9EURY</name>
<gene>
    <name evidence="6" type="ORF">ACFSBW_04050</name>
</gene>
<dbReference type="PROSITE" id="PS51296">
    <property type="entry name" value="RIESKE"/>
    <property type="match status" value="1"/>
</dbReference>
<evidence type="ECO:0000259" key="5">
    <source>
        <dbReference type="PROSITE" id="PS51296"/>
    </source>
</evidence>
<evidence type="ECO:0000313" key="7">
    <source>
        <dbReference type="Proteomes" id="UP001597052"/>
    </source>
</evidence>
<dbReference type="SUPFAM" id="SSF50022">
    <property type="entry name" value="ISP domain"/>
    <property type="match status" value="1"/>
</dbReference>
<evidence type="ECO:0000256" key="4">
    <source>
        <dbReference type="ARBA" id="ARBA00023014"/>
    </source>
</evidence>
<dbReference type="InterPro" id="IPR036922">
    <property type="entry name" value="Rieske_2Fe-2S_sf"/>
</dbReference>
<evidence type="ECO:0000256" key="1">
    <source>
        <dbReference type="ARBA" id="ARBA00022714"/>
    </source>
</evidence>
<keyword evidence="3" id="KW-0408">Iron</keyword>
<keyword evidence="1" id="KW-0001">2Fe-2S</keyword>
<evidence type="ECO:0000256" key="2">
    <source>
        <dbReference type="ARBA" id="ARBA00022723"/>
    </source>
</evidence>
<dbReference type="AlphaFoldDB" id="A0ABD6D5P6"/>
<evidence type="ECO:0000313" key="6">
    <source>
        <dbReference type="EMBL" id="MFD1641050.1"/>
    </source>
</evidence>
<protein>
    <submittedName>
        <fullName evidence="6">Rieske (2Fe-2S) protein</fullName>
    </submittedName>
</protein>
<keyword evidence="7" id="KW-1185">Reference proteome</keyword>
<proteinExistence type="predicted"/>
<dbReference type="Gene3D" id="2.102.10.10">
    <property type="entry name" value="Rieske [2Fe-2S] iron-sulphur domain"/>
    <property type="match status" value="1"/>
</dbReference>
<sequence>MSSASRITSIDDVPEETTFLFRVQPVDDGDEVKEAILLHDDEGVVSWLNYCQHFTHIKLDKGSGAEMRDGEVICTNHGAYFEADSGRCTFGPCEGAFLNELAVGVDDGAVYLVDDDYEFVGTGGIETDADDLGSKSNYEF</sequence>
<dbReference type="GO" id="GO:0051537">
    <property type="term" value="F:2 iron, 2 sulfur cluster binding"/>
    <property type="evidence" value="ECO:0007669"/>
    <property type="project" value="UniProtKB-KW"/>
</dbReference>
<dbReference type="EMBL" id="JBHUDM010000001">
    <property type="protein sequence ID" value="MFD1641050.1"/>
    <property type="molecule type" value="Genomic_DNA"/>
</dbReference>